<comment type="caution">
    <text evidence="2">The sequence shown here is derived from an EMBL/GenBank/DDBJ whole genome shotgun (WGS) entry which is preliminary data.</text>
</comment>
<dbReference type="STRING" id="554055.A0A2P6VES8"/>
<dbReference type="OrthoDB" id="5130at2759"/>
<dbReference type="AlphaFoldDB" id="A0A2P6VES8"/>
<reference evidence="2 3" key="1">
    <citation type="journal article" date="2018" name="Plant J.">
        <title>Genome sequences of Chlorella sorokiniana UTEX 1602 and Micractinium conductrix SAG 241.80: implications to maltose excretion by a green alga.</title>
        <authorList>
            <person name="Arriola M.B."/>
            <person name="Velmurugan N."/>
            <person name="Zhang Y."/>
            <person name="Plunkett M.H."/>
            <person name="Hondzo H."/>
            <person name="Barney B.M."/>
        </authorList>
    </citation>
    <scope>NUCLEOTIDE SEQUENCE [LARGE SCALE GENOMIC DNA]</scope>
    <source>
        <strain evidence="2 3">SAG 241.80</strain>
    </source>
</reference>
<gene>
    <name evidence="2" type="ORF">C2E20_3871</name>
</gene>
<organism evidence="2 3">
    <name type="scientific">Micractinium conductrix</name>
    <dbReference type="NCBI Taxonomy" id="554055"/>
    <lineage>
        <taxon>Eukaryota</taxon>
        <taxon>Viridiplantae</taxon>
        <taxon>Chlorophyta</taxon>
        <taxon>core chlorophytes</taxon>
        <taxon>Trebouxiophyceae</taxon>
        <taxon>Chlorellales</taxon>
        <taxon>Chlorellaceae</taxon>
        <taxon>Chlorella clade</taxon>
        <taxon>Micractinium</taxon>
    </lineage>
</organism>
<keyword evidence="3" id="KW-1185">Reference proteome</keyword>
<dbReference type="InterPro" id="IPR021883">
    <property type="entry name" value="LPA1-like"/>
</dbReference>
<evidence type="ECO:0000256" key="1">
    <source>
        <dbReference type="SAM" id="MobiDB-lite"/>
    </source>
</evidence>
<evidence type="ECO:0000313" key="3">
    <source>
        <dbReference type="Proteomes" id="UP000239649"/>
    </source>
</evidence>
<sequence>MAALRPSQLLHSSSSSLCVRAFTVARPQRHGRVLVSAEQQQEKAKGKPKNPLNTYRPPSREGASLRAEAEAPFRSLRLFLFGAGVAGASLATLFGLPNLIGALGGAPNATKSVAEALQDFAINIGSLAACGYFVKGDLEAREKQMARLLREDELGACQLELANGRMLRLAQTRGFARAVLVAGTPQQVAAAMADAEPYKQQLQERGVLVVPLSFISGPSAGDGDSAGSDAAAAALAVAPTAEDVRWRATPLRLGAWRQWFEQQAKLANKKLDQGLYISLRLDGRVRGSGVGSPPWAIMAAQLPPTEGFFGGLLDGMDGKV</sequence>
<evidence type="ECO:0000313" key="2">
    <source>
        <dbReference type="EMBL" id="PSC72600.1"/>
    </source>
</evidence>
<dbReference type="Pfam" id="PF11998">
    <property type="entry name" value="DUF3493"/>
    <property type="match status" value="1"/>
</dbReference>
<protein>
    <submittedName>
        <fullName evidence="2">LOW PSII ACCUMULATION chloroplastic</fullName>
    </submittedName>
</protein>
<name>A0A2P6VES8_9CHLO</name>
<proteinExistence type="predicted"/>
<dbReference type="PANTHER" id="PTHR35498:SF1">
    <property type="entry name" value="LOW PSII ACCUMULATION-LIKE PROTEIN"/>
    <property type="match status" value="1"/>
</dbReference>
<feature type="region of interest" description="Disordered" evidence="1">
    <location>
        <begin position="32"/>
        <end position="66"/>
    </location>
</feature>
<dbReference type="Proteomes" id="UP000239649">
    <property type="component" value="Unassembled WGS sequence"/>
</dbReference>
<dbReference type="EMBL" id="LHPF02000009">
    <property type="protein sequence ID" value="PSC72600.1"/>
    <property type="molecule type" value="Genomic_DNA"/>
</dbReference>
<dbReference type="PANTHER" id="PTHR35498">
    <property type="entry name" value="PROTEIN LOW PSII ACCUMULATION 1, CHLOROPLASTIC"/>
    <property type="match status" value="1"/>
</dbReference>
<accession>A0A2P6VES8</accession>